<dbReference type="AlphaFoldDB" id="A0A920BP84"/>
<feature type="region of interest" description="Disordered" evidence="1">
    <location>
        <begin position="76"/>
        <end position="126"/>
    </location>
</feature>
<keyword evidence="3" id="KW-1185">Reference proteome</keyword>
<dbReference type="EMBL" id="BOQN01000121">
    <property type="protein sequence ID" value="GIM96582.1"/>
    <property type="molecule type" value="Genomic_DNA"/>
</dbReference>
<gene>
    <name evidence="2" type="ORF">Ato02nite_083750</name>
</gene>
<proteinExistence type="predicted"/>
<evidence type="ECO:0000256" key="1">
    <source>
        <dbReference type="SAM" id="MobiDB-lite"/>
    </source>
</evidence>
<organism evidence="2 3">
    <name type="scientific">Paractinoplanes toevensis</name>
    <dbReference type="NCBI Taxonomy" id="571911"/>
    <lineage>
        <taxon>Bacteria</taxon>
        <taxon>Bacillati</taxon>
        <taxon>Actinomycetota</taxon>
        <taxon>Actinomycetes</taxon>
        <taxon>Micromonosporales</taxon>
        <taxon>Micromonosporaceae</taxon>
        <taxon>Paractinoplanes</taxon>
    </lineage>
</organism>
<accession>A0A920BP84</accession>
<dbReference type="Proteomes" id="UP000677082">
    <property type="component" value="Unassembled WGS sequence"/>
</dbReference>
<reference evidence="2 3" key="1">
    <citation type="submission" date="2021-03" db="EMBL/GenBank/DDBJ databases">
        <title>Whole genome shotgun sequence of Actinoplanes toevensis NBRC 105298.</title>
        <authorList>
            <person name="Komaki H."/>
            <person name="Tamura T."/>
        </authorList>
    </citation>
    <scope>NUCLEOTIDE SEQUENCE [LARGE SCALE GENOMIC DNA]</scope>
    <source>
        <strain evidence="2 3">NBRC 105298</strain>
    </source>
</reference>
<evidence type="ECO:0000313" key="3">
    <source>
        <dbReference type="Proteomes" id="UP000677082"/>
    </source>
</evidence>
<feature type="compositionally biased region" description="Basic and acidic residues" evidence="1">
    <location>
        <begin position="115"/>
        <end position="126"/>
    </location>
</feature>
<name>A0A920BP84_9ACTN</name>
<protein>
    <submittedName>
        <fullName evidence="2">Uncharacterized protein</fullName>
    </submittedName>
</protein>
<feature type="region of interest" description="Disordered" evidence="1">
    <location>
        <begin position="1"/>
        <end position="25"/>
    </location>
</feature>
<evidence type="ECO:0000313" key="2">
    <source>
        <dbReference type="EMBL" id="GIM96582.1"/>
    </source>
</evidence>
<sequence length="153" mass="16374">MGLSRQQVADAADAQLPAHSRLSANDIGKVERGLVAFPRETRRQALRERAVEVLTEAVARSENDRSKVNVRLLVSTWPGHRNGSGSARAEKTRSVAGRTSRPPPRRGVRRLATPLHERLDRADDGVGARASKIASGLGASPITTVRAGSMASP</sequence>
<comment type="caution">
    <text evidence="2">The sequence shown here is derived from an EMBL/GenBank/DDBJ whole genome shotgun (WGS) entry which is preliminary data.</text>
</comment>